<feature type="region of interest" description="Disordered" evidence="1">
    <location>
        <begin position="123"/>
        <end position="147"/>
    </location>
</feature>
<reference evidence="2" key="1">
    <citation type="submission" date="2013-08" db="EMBL/GenBank/DDBJ databases">
        <authorList>
            <person name="Mendez C."/>
            <person name="Richter M."/>
            <person name="Ferrer M."/>
            <person name="Sanchez J."/>
        </authorList>
    </citation>
    <scope>NUCLEOTIDE SEQUENCE</scope>
</reference>
<protein>
    <submittedName>
        <fullName evidence="2">Transposase protein</fullName>
    </submittedName>
</protein>
<evidence type="ECO:0000256" key="1">
    <source>
        <dbReference type="SAM" id="MobiDB-lite"/>
    </source>
</evidence>
<comment type="caution">
    <text evidence="2">The sequence shown here is derived from an EMBL/GenBank/DDBJ whole genome shotgun (WGS) entry which is preliminary data.</text>
</comment>
<name>T1AQT4_9ZZZZ</name>
<sequence length="147" mass="16530">RLVKELRLRGACTIEQANEVLERYFLPEFNRRFTMPAAKNIDAHRPVNTGMDIASILSVRDHRVISSDYTFRYDGKIYQIPAPALPGMRGGQVIIENRLDGQCVFRFGGVVLKCQVVVQNAARPTPPIPQPESVRARGASKKVKGRR</sequence>
<feature type="non-terminal residue" evidence="2">
    <location>
        <position position="147"/>
    </location>
</feature>
<feature type="non-terminal residue" evidence="2">
    <location>
        <position position="1"/>
    </location>
</feature>
<gene>
    <name evidence="2" type="ORF">B2A_04187</name>
</gene>
<dbReference type="EMBL" id="AUZZ01002798">
    <property type="protein sequence ID" value="EQD58918.1"/>
    <property type="molecule type" value="Genomic_DNA"/>
</dbReference>
<dbReference type="AlphaFoldDB" id="T1AQT4"/>
<organism evidence="2">
    <name type="scientific">mine drainage metagenome</name>
    <dbReference type="NCBI Taxonomy" id="410659"/>
    <lineage>
        <taxon>unclassified sequences</taxon>
        <taxon>metagenomes</taxon>
        <taxon>ecological metagenomes</taxon>
    </lineage>
</organism>
<proteinExistence type="predicted"/>
<evidence type="ECO:0000313" key="2">
    <source>
        <dbReference type="EMBL" id="EQD58918.1"/>
    </source>
</evidence>
<feature type="compositionally biased region" description="Basic residues" evidence="1">
    <location>
        <begin position="138"/>
        <end position="147"/>
    </location>
</feature>
<reference evidence="2" key="2">
    <citation type="journal article" date="2014" name="ISME J.">
        <title>Microbial stratification in low pH oxic and suboxic macroscopic growths along an acid mine drainage.</title>
        <authorList>
            <person name="Mendez-Garcia C."/>
            <person name="Mesa V."/>
            <person name="Sprenger R.R."/>
            <person name="Richter M."/>
            <person name="Diez M.S."/>
            <person name="Solano J."/>
            <person name="Bargiela R."/>
            <person name="Golyshina O.V."/>
            <person name="Manteca A."/>
            <person name="Ramos J.L."/>
            <person name="Gallego J.R."/>
            <person name="Llorente I."/>
            <person name="Martins Dos Santos V.A."/>
            <person name="Jensen O.N."/>
            <person name="Pelaez A.I."/>
            <person name="Sanchez J."/>
            <person name="Ferrer M."/>
        </authorList>
    </citation>
    <scope>NUCLEOTIDE SEQUENCE</scope>
</reference>
<accession>T1AQT4</accession>